<evidence type="ECO:0000256" key="2">
    <source>
        <dbReference type="ARBA" id="ARBA00022475"/>
    </source>
</evidence>
<evidence type="ECO:0000256" key="4">
    <source>
        <dbReference type="ARBA" id="ARBA00022989"/>
    </source>
</evidence>
<organism evidence="8 9">
    <name type="scientific">Desulfurella multipotens</name>
    <dbReference type="NCBI Taxonomy" id="79269"/>
    <lineage>
        <taxon>Bacteria</taxon>
        <taxon>Pseudomonadati</taxon>
        <taxon>Campylobacterota</taxon>
        <taxon>Desulfurellia</taxon>
        <taxon>Desulfurellales</taxon>
        <taxon>Desulfurellaceae</taxon>
        <taxon>Desulfurella</taxon>
    </lineage>
</organism>
<feature type="transmembrane region" description="Helical" evidence="6">
    <location>
        <begin position="6"/>
        <end position="28"/>
    </location>
</feature>
<keyword evidence="4 6" id="KW-1133">Transmembrane helix</keyword>
<dbReference type="GO" id="GO:0005886">
    <property type="term" value="C:plasma membrane"/>
    <property type="evidence" value="ECO:0007669"/>
    <property type="project" value="UniProtKB-SubCell"/>
</dbReference>
<keyword evidence="3 6" id="KW-0812">Transmembrane</keyword>
<keyword evidence="2" id="KW-1003">Cell membrane</keyword>
<reference evidence="9" key="1">
    <citation type="submission" date="2016-10" db="EMBL/GenBank/DDBJ databases">
        <authorList>
            <person name="Varghese N."/>
            <person name="Submissions S."/>
        </authorList>
    </citation>
    <scope>NUCLEOTIDE SEQUENCE [LARGE SCALE GENOMIC DNA]</scope>
    <source>
        <strain evidence="9">DSM 8415</strain>
    </source>
</reference>
<dbReference type="Proteomes" id="UP000199411">
    <property type="component" value="Unassembled WGS sequence"/>
</dbReference>
<keyword evidence="5 6" id="KW-0472">Membrane</keyword>
<proteinExistence type="predicted"/>
<evidence type="ECO:0000259" key="7">
    <source>
        <dbReference type="Pfam" id="PF13396"/>
    </source>
</evidence>
<name>A0A1G6INE6_9BACT</name>
<dbReference type="EMBL" id="FMYU01000002">
    <property type="protein sequence ID" value="SDC08019.1"/>
    <property type="molecule type" value="Genomic_DNA"/>
</dbReference>
<evidence type="ECO:0000256" key="6">
    <source>
        <dbReference type="SAM" id="Phobius"/>
    </source>
</evidence>
<evidence type="ECO:0000313" key="8">
    <source>
        <dbReference type="EMBL" id="SDC08019.1"/>
    </source>
</evidence>
<evidence type="ECO:0000313" key="9">
    <source>
        <dbReference type="Proteomes" id="UP000199411"/>
    </source>
</evidence>
<evidence type="ECO:0000256" key="1">
    <source>
        <dbReference type="ARBA" id="ARBA00004651"/>
    </source>
</evidence>
<sequence>MGLFEGFFVMGLLSLIAVALWLFALIDILKSDFKDGLTKVIWLVLVIVLPFLGSILYFFIGRNQKLKND</sequence>
<feature type="domain" description="Cardiolipin synthase N-terminal" evidence="7">
    <location>
        <begin position="19"/>
        <end position="62"/>
    </location>
</feature>
<dbReference type="RefSeq" id="WP_025392729.1">
    <property type="nucleotide sequence ID" value="NZ_FMYU01000002.1"/>
</dbReference>
<evidence type="ECO:0000256" key="3">
    <source>
        <dbReference type="ARBA" id="ARBA00022692"/>
    </source>
</evidence>
<comment type="subcellular location">
    <subcellularLocation>
        <location evidence="1">Cell membrane</location>
        <topology evidence="1">Multi-pass membrane protein</topology>
    </subcellularLocation>
</comment>
<dbReference type="AlphaFoldDB" id="A0A1G6INE6"/>
<dbReference type="InterPro" id="IPR027379">
    <property type="entry name" value="CLS_N"/>
</dbReference>
<feature type="transmembrane region" description="Helical" evidence="6">
    <location>
        <begin position="40"/>
        <end position="60"/>
    </location>
</feature>
<evidence type="ECO:0000256" key="5">
    <source>
        <dbReference type="ARBA" id="ARBA00023136"/>
    </source>
</evidence>
<accession>A0A1G6INE6</accession>
<dbReference type="Pfam" id="PF13396">
    <property type="entry name" value="PLDc_N"/>
    <property type="match status" value="1"/>
</dbReference>
<dbReference type="OrthoDB" id="5348497at2"/>
<keyword evidence="9" id="KW-1185">Reference proteome</keyword>
<gene>
    <name evidence="8" type="ORF">SAMN05660835_00276</name>
</gene>
<protein>
    <submittedName>
        <fullName evidence="8">Phospholipase_D-nuclease N-terminal</fullName>
    </submittedName>
</protein>